<sequence length="113" mass="12913">MAGAEGTVIACHTNEEFDAQMDEAYEAGKLVIIDFMTTWCPFCQEIAPVYKEYANKYPAAVFLEVDAEELEDVAKKYNIHSFPTFFFIRNGETLESFVGADPEKLEETINKYY</sequence>
<dbReference type="AlphaFoldDB" id="A0A921RMZ3"/>
<dbReference type="PANTHER" id="PTHR46115">
    <property type="entry name" value="THIOREDOXIN-LIKE PROTEIN 1"/>
    <property type="match status" value="1"/>
</dbReference>
<comment type="similarity">
    <text evidence="2">Belongs to the thioredoxin family.</text>
</comment>
<dbReference type="Pfam" id="PF00085">
    <property type="entry name" value="Thioredoxin"/>
    <property type="match status" value="1"/>
</dbReference>
<feature type="active site" description="Nucleophile" evidence="3">
    <location>
        <position position="43"/>
    </location>
</feature>
<proteinExistence type="inferred from homology"/>
<accession>A0A921RMZ3</accession>
<feature type="active site" description="Nucleophile" evidence="3">
    <location>
        <position position="40"/>
    </location>
</feature>
<evidence type="ECO:0000313" key="6">
    <source>
        <dbReference type="EMBL" id="KAG0541927.1"/>
    </source>
</evidence>
<protein>
    <recommendedName>
        <fullName evidence="2">Thioredoxin</fullName>
    </recommendedName>
</protein>
<feature type="site" description="Contributes to redox potential value" evidence="3">
    <location>
        <position position="41"/>
    </location>
</feature>
<dbReference type="GO" id="GO:0015035">
    <property type="term" value="F:protein-disulfide reductase activity"/>
    <property type="evidence" value="ECO:0007669"/>
    <property type="project" value="InterPro"/>
</dbReference>
<dbReference type="Gramene" id="EER98090">
    <property type="protein sequence ID" value="EER98090"/>
    <property type="gene ID" value="SORBI_3002G058000"/>
</dbReference>
<name>A0A921RMZ3_SORBI</name>
<dbReference type="PROSITE" id="PS51352">
    <property type="entry name" value="THIOREDOXIN_2"/>
    <property type="match status" value="1"/>
</dbReference>
<dbReference type="InterPro" id="IPR013766">
    <property type="entry name" value="Thioredoxin_domain"/>
</dbReference>
<dbReference type="Gene3D" id="3.40.30.10">
    <property type="entry name" value="Glutaredoxin"/>
    <property type="match status" value="1"/>
</dbReference>
<dbReference type="SUPFAM" id="SSF52833">
    <property type="entry name" value="Thioredoxin-like"/>
    <property type="match status" value="1"/>
</dbReference>
<evidence type="ECO:0000256" key="2">
    <source>
        <dbReference type="PIRNR" id="PIRNR000077"/>
    </source>
</evidence>
<feature type="site" description="Contributes to redox potential value" evidence="3">
    <location>
        <position position="34"/>
    </location>
</feature>
<feature type="site" description="Contributes to redox potential value" evidence="3">
    <location>
        <position position="42"/>
    </location>
</feature>
<dbReference type="InterPro" id="IPR005746">
    <property type="entry name" value="Thioredoxin"/>
</dbReference>
<dbReference type="Proteomes" id="UP000807115">
    <property type="component" value="Chromosome 2"/>
</dbReference>
<comment type="caution">
    <text evidence="6">The sequence shown here is derived from an EMBL/GenBank/DDBJ whole genome shotgun (WGS) entry which is preliminary data.</text>
</comment>
<dbReference type="CDD" id="cd02947">
    <property type="entry name" value="TRX_family"/>
    <property type="match status" value="1"/>
</dbReference>
<feature type="domain" description="Thioredoxin" evidence="5">
    <location>
        <begin position="1"/>
        <end position="113"/>
    </location>
</feature>
<dbReference type="PIRSF" id="PIRSF000077">
    <property type="entry name" value="Thioredoxin"/>
    <property type="match status" value="1"/>
</dbReference>
<gene>
    <name evidence="6" type="ORF">BDA96_02G058400</name>
</gene>
<keyword evidence="4" id="KW-0676">Redox-active center</keyword>
<dbReference type="OMA" id="IACHTNE"/>
<reference evidence="6" key="1">
    <citation type="journal article" date="2019" name="BMC Genomics">
        <title>A new reference genome for Sorghum bicolor reveals high levels of sequence similarity between sweet and grain genotypes: implications for the genetics of sugar metabolism.</title>
        <authorList>
            <person name="Cooper E.A."/>
            <person name="Brenton Z.W."/>
            <person name="Flinn B.S."/>
            <person name="Jenkins J."/>
            <person name="Shu S."/>
            <person name="Flowers D."/>
            <person name="Luo F."/>
            <person name="Wang Y."/>
            <person name="Xia P."/>
            <person name="Barry K."/>
            <person name="Daum C."/>
            <person name="Lipzen A."/>
            <person name="Yoshinaga Y."/>
            <person name="Schmutz J."/>
            <person name="Saski C."/>
            <person name="Vermerris W."/>
            <person name="Kresovich S."/>
        </authorList>
    </citation>
    <scope>NUCLEOTIDE SEQUENCE</scope>
</reference>
<feature type="disulfide bond" description="Redox-active" evidence="4">
    <location>
        <begin position="40"/>
        <end position="43"/>
    </location>
</feature>
<organism evidence="6 7">
    <name type="scientific">Sorghum bicolor</name>
    <name type="common">Sorghum</name>
    <name type="synonym">Sorghum vulgare</name>
    <dbReference type="NCBI Taxonomy" id="4558"/>
    <lineage>
        <taxon>Eukaryota</taxon>
        <taxon>Viridiplantae</taxon>
        <taxon>Streptophyta</taxon>
        <taxon>Embryophyta</taxon>
        <taxon>Tracheophyta</taxon>
        <taxon>Spermatophyta</taxon>
        <taxon>Magnoliopsida</taxon>
        <taxon>Liliopsida</taxon>
        <taxon>Poales</taxon>
        <taxon>Poaceae</taxon>
        <taxon>PACMAD clade</taxon>
        <taxon>Panicoideae</taxon>
        <taxon>Andropogonodae</taxon>
        <taxon>Andropogoneae</taxon>
        <taxon>Sorghinae</taxon>
        <taxon>Sorghum</taxon>
    </lineage>
</organism>
<reference evidence="6" key="2">
    <citation type="submission" date="2020-10" db="EMBL/GenBank/DDBJ databases">
        <authorList>
            <person name="Cooper E.A."/>
            <person name="Brenton Z.W."/>
            <person name="Flinn B.S."/>
            <person name="Jenkins J."/>
            <person name="Shu S."/>
            <person name="Flowers D."/>
            <person name="Luo F."/>
            <person name="Wang Y."/>
            <person name="Xia P."/>
            <person name="Barry K."/>
            <person name="Daum C."/>
            <person name="Lipzen A."/>
            <person name="Yoshinaga Y."/>
            <person name="Schmutz J."/>
            <person name="Saski C."/>
            <person name="Vermerris W."/>
            <person name="Kresovich S."/>
        </authorList>
    </citation>
    <scope>NUCLEOTIDE SEQUENCE</scope>
</reference>
<keyword evidence="1 4" id="KW-1015">Disulfide bond</keyword>
<evidence type="ECO:0000256" key="4">
    <source>
        <dbReference type="PIRSR" id="PIRSR000077-4"/>
    </source>
</evidence>
<evidence type="ECO:0000259" key="5">
    <source>
        <dbReference type="PROSITE" id="PS51352"/>
    </source>
</evidence>
<evidence type="ECO:0000256" key="3">
    <source>
        <dbReference type="PIRSR" id="PIRSR000077-1"/>
    </source>
</evidence>
<evidence type="ECO:0000313" key="7">
    <source>
        <dbReference type="Proteomes" id="UP000807115"/>
    </source>
</evidence>
<dbReference type="InterPro" id="IPR036249">
    <property type="entry name" value="Thioredoxin-like_sf"/>
</dbReference>
<evidence type="ECO:0000256" key="1">
    <source>
        <dbReference type="ARBA" id="ARBA00023157"/>
    </source>
</evidence>
<dbReference type="EMBL" id="CM027681">
    <property type="protein sequence ID" value="KAG0541927.1"/>
    <property type="molecule type" value="Genomic_DNA"/>
</dbReference>